<dbReference type="Proteomes" id="UP001147830">
    <property type="component" value="Unassembled WGS sequence"/>
</dbReference>
<evidence type="ECO:0000256" key="1">
    <source>
        <dbReference type="ARBA" id="ARBA00010333"/>
    </source>
</evidence>
<evidence type="ECO:0000313" key="5">
    <source>
        <dbReference type="Proteomes" id="UP001147830"/>
    </source>
</evidence>
<protein>
    <submittedName>
        <fullName evidence="4">Transporter substrate-binding domain-containing protein</fullName>
    </submittedName>
</protein>
<accession>A0A9X2WFI2</accession>
<evidence type="ECO:0000259" key="3">
    <source>
        <dbReference type="SMART" id="SM00062"/>
    </source>
</evidence>
<reference evidence="4" key="2">
    <citation type="submission" date="2022-08" db="EMBL/GenBank/DDBJ databases">
        <authorList>
            <person name="Dong C."/>
        </authorList>
    </citation>
    <scope>NUCLEOTIDE SEQUENCE</scope>
    <source>
        <strain evidence="4">59MF3M-4</strain>
    </source>
</reference>
<feature type="domain" description="Solute-binding protein family 3/N-terminal" evidence="3">
    <location>
        <begin position="36"/>
        <end position="250"/>
    </location>
</feature>
<keyword evidence="5" id="KW-1185">Reference proteome</keyword>
<dbReference type="InterPro" id="IPR001638">
    <property type="entry name" value="Solute-binding_3/MltF_N"/>
</dbReference>
<keyword evidence="2" id="KW-0732">Signal</keyword>
<dbReference type="AlphaFoldDB" id="A0A9X2WFI2"/>
<dbReference type="Gene3D" id="3.40.190.10">
    <property type="entry name" value="Periplasmic binding protein-like II"/>
    <property type="match status" value="2"/>
</dbReference>
<dbReference type="EMBL" id="JAOANI010000014">
    <property type="protein sequence ID" value="MCT7358782.1"/>
    <property type="molecule type" value="Genomic_DNA"/>
</dbReference>
<dbReference type="PANTHER" id="PTHR35936:SF25">
    <property type="entry name" value="ABC TRANSPORTER SUBSTRATE-BINDING PROTEIN"/>
    <property type="match status" value="1"/>
</dbReference>
<evidence type="ECO:0000313" key="4">
    <source>
        <dbReference type="EMBL" id="MCT7358782.1"/>
    </source>
</evidence>
<dbReference type="SMART" id="SM00062">
    <property type="entry name" value="PBPb"/>
    <property type="match status" value="1"/>
</dbReference>
<dbReference type="SUPFAM" id="SSF53850">
    <property type="entry name" value="Periplasmic binding protein-like II"/>
    <property type="match status" value="1"/>
</dbReference>
<sequence>MSLYSFHGRVMRTGRLLLAMYALLPLLLVMPAQSEPIRMGTFAIPLMVESENRGVFIRLAEAVAEEAGQELNIALFPTQRVREEFVERHLDVIFPAIDVSMNSPYLATTAVYSKRIFAFTRTADPRVLKATDMAGKRVGYTAGFSYSDDVLSVAGASYQSTITDPQNIKKLLAGRIDVFIGDERSALRAIAEQQADDLVHYERTQPLSEHPVFFAFQRTPRGSELHQRFNQALARMAADGRLAAILNQTR</sequence>
<gene>
    <name evidence="4" type="ORF">NYR02_07095</name>
</gene>
<comment type="caution">
    <text evidence="4">The sequence shown here is derived from an EMBL/GenBank/DDBJ whole genome shotgun (WGS) entry which is preliminary data.</text>
</comment>
<dbReference type="PANTHER" id="PTHR35936">
    <property type="entry name" value="MEMBRANE-BOUND LYTIC MUREIN TRANSGLYCOSYLASE F"/>
    <property type="match status" value="1"/>
</dbReference>
<evidence type="ECO:0000256" key="2">
    <source>
        <dbReference type="ARBA" id="ARBA00022729"/>
    </source>
</evidence>
<organism evidence="4 5">
    <name type="scientific">Thalassolituus pacificus</name>
    <dbReference type="NCBI Taxonomy" id="2975440"/>
    <lineage>
        <taxon>Bacteria</taxon>
        <taxon>Pseudomonadati</taxon>
        <taxon>Pseudomonadota</taxon>
        <taxon>Gammaproteobacteria</taxon>
        <taxon>Oceanospirillales</taxon>
        <taxon>Oceanospirillaceae</taxon>
        <taxon>Thalassolituus</taxon>
    </lineage>
</organism>
<comment type="similarity">
    <text evidence="1">Belongs to the bacterial solute-binding protein 3 family.</text>
</comment>
<reference evidence="4" key="1">
    <citation type="journal article" date="2022" name="Front. Microbiol.">
        <title>Genome-based taxonomic rearrangement of Oceanobacter-related bacteria including the description of Thalassolituus hydrocarbonoclasticus sp. nov. and Thalassolituus pacificus sp. nov. and emended description of the genus Thalassolituus.</title>
        <authorList>
            <person name="Dong C."/>
            <person name="Wei L."/>
            <person name="Wang J."/>
            <person name="Lai Q."/>
            <person name="Huang Z."/>
            <person name="Shao Z."/>
        </authorList>
    </citation>
    <scope>NUCLEOTIDE SEQUENCE</scope>
    <source>
        <strain evidence="4">59MF3M-4</strain>
    </source>
</reference>
<dbReference type="RefSeq" id="WP_260975666.1">
    <property type="nucleotide sequence ID" value="NZ_JAOANI010000014.1"/>
</dbReference>
<proteinExistence type="inferred from homology"/>
<name>A0A9X2WFI2_9GAMM</name>
<dbReference type="Pfam" id="PF00497">
    <property type="entry name" value="SBP_bac_3"/>
    <property type="match status" value="1"/>
</dbReference>